<evidence type="ECO:0000256" key="1">
    <source>
        <dbReference type="ARBA" id="ARBA00012404"/>
    </source>
</evidence>
<evidence type="ECO:0000313" key="4">
    <source>
        <dbReference type="EMBL" id="MFC4292563.1"/>
    </source>
</evidence>
<evidence type="ECO:0000259" key="3">
    <source>
        <dbReference type="PROSITE" id="PS51168"/>
    </source>
</evidence>
<comment type="caution">
    <text evidence="4">The sequence shown here is derived from an EMBL/GenBank/DDBJ whole genome shotgun (WGS) entry which is preliminary data.</text>
</comment>
<dbReference type="PROSITE" id="PS51168">
    <property type="entry name" value="CHORISMATE_MUT_2"/>
    <property type="match status" value="1"/>
</dbReference>
<proteinExistence type="predicted"/>
<accession>A0ABV8RGQ4</accession>
<dbReference type="InterPro" id="IPR036979">
    <property type="entry name" value="CM_dom_sf"/>
</dbReference>
<dbReference type="GO" id="GO:0004106">
    <property type="term" value="F:chorismate mutase activity"/>
    <property type="evidence" value="ECO:0007669"/>
    <property type="project" value="UniProtKB-EC"/>
</dbReference>
<dbReference type="InterPro" id="IPR002701">
    <property type="entry name" value="CM_II_prokaryot"/>
</dbReference>
<dbReference type="RefSeq" id="WP_381423356.1">
    <property type="nucleotide sequence ID" value="NZ_JBHSDH010000013.1"/>
</dbReference>
<feature type="domain" description="Chorismate mutase" evidence="3">
    <location>
        <begin position="9"/>
        <end position="99"/>
    </location>
</feature>
<dbReference type="SMART" id="SM00830">
    <property type="entry name" value="CM_2"/>
    <property type="match status" value="1"/>
</dbReference>
<dbReference type="Pfam" id="PF01817">
    <property type="entry name" value="CM_2"/>
    <property type="match status" value="1"/>
</dbReference>
<evidence type="ECO:0000256" key="2">
    <source>
        <dbReference type="ARBA" id="ARBA00023235"/>
    </source>
</evidence>
<dbReference type="PIRSF" id="PIRSF029775">
    <property type="entry name" value="Isochor_pyr_lyas"/>
    <property type="match status" value="1"/>
</dbReference>
<dbReference type="PANTHER" id="PTHR38041:SF1">
    <property type="entry name" value="CHORISMATE MUTASE"/>
    <property type="match status" value="1"/>
</dbReference>
<dbReference type="InterPro" id="IPR036263">
    <property type="entry name" value="Chorismate_II_sf"/>
</dbReference>
<keyword evidence="2 4" id="KW-0413">Isomerase</keyword>
<name>A0ABV8RGQ4_9SPHN</name>
<dbReference type="SUPFAM" id="SSF48600">
    <property type="entry name" value="Chorismate mutase II"/>
    <property type="match status" value="1"/>
</dbReference>
<sequence>MTDKQPVAPENCQTMADVRTGVDAVDRELIALLARRFGYMDAAARIKAERDAVRDEPRKAQVLANVRRAADDAGISADLAAQLWEILVEDSIAYELVQWDGLRG</sequence>
<dbReference type="Gene3D" id="1.20.59.10">
    <property type="entry name" value="Chorismate mutase"/>
    <property type="match status" value="1"/>
</dbReference>
<dbReference type="EC" id="5.4.99.5" evidence="1"/>
<gene>
    <name evidence="4" type="ORF">ACFOWX_09075</name>
</gene>
<reference evidence="5" key="1">
    <citation type="journal article" date="2019" name="Int. J. Syst. Evol. Microbiol.">
        <title>The Global Catalogue of Microorganisms (GCM) 10K type strain sequencing project: providing services to taxonomists for standard genome sequencing and annotation.</title>
        <authorList>
            <consortium name="The Broad Institute Genomics Platform"/>
            <consortium name="The Broad Institute Genome Sequencing Center for Infectious Disease"/>
            <person name="Wu L."/>
            <person name="Ma J."/>
        </authorList>
    </citation>
    <scope>NUCLEOTIDE SEQUENCE [LARGE SCALE GENOMIC DNA]</scope>
    <source>
        <strain evidence="5">CECT 8531</strain>
    </source>
</reference>
<evidence type="ECO:0000313" key="5">
    <source>
        <dbReference type="Proteomes" id="UP001595887"/>
    </source>
</evidence>
<dbReference type="EMBL" id="JBHSDH010000013">
    <property type="protein sequence ID" value="MFC4292563.1"/>
    <property type="molecule type" value="Genomic_DNA"/>
</dbReference>
<dbReference type="InterPro" id="IPR051331">
    <property type="entry name" value="Chorismate_mutase-related"/>
</dbReference>
<organism evidence="4 5">
    <name type="scientific">Sphingorhabdus arenilitoris</name>
    <dbReference type="NCBI Taxonomy" id="1490041"/>
    <lineage>
        <taxon>Bacteria</taxon>
        <taxon>Pseudomonadati</taxon>
        <taxon>Pseudomonadota</taxon>
        <taxon>Alphaproteobacteria</taxon>
        <taxon>Sphingomonadales</taxon>
        <taxon>Sphingomonadaceae</taxon>
        <taxon>Sphingorhabdus</taxon>
    </lineage>
</organism>
<dbReference type="PANTHER" id="PTHR38041">
    <property type="entry name" value="CHORISMATE MUTASE"/>
    <property type="match status" value="1"/>
</dbReference>
<keyword evidence="5" id="KW-1185">Reference proteome</keyword>
<protein>
    <recommendedName>
        <fullName evidence="1">chorismate mutase</fullName>
        <ecNumber evidence="1">5.4.99.5</ecNumber>
    </recommendedName>
</protein>
<dbReference type="InterPro" id="IPR008241">
    <property type="entry name" value="Isochorismate_pyruvate-lyase"/>
</dbReference>
<dbReference type="Proteomes" id="UP001595887">
    <property type="component" value="Unassembled WGS sequence"/>
</dbReference>